<comment type="similarity">
    <text evidence="1">Belongs to the glycosyl hydrolase 16 family.</text>
</comment>
<evidence type="ECO:0000259" key="4">
    <source>
        <dbReference type="PROSITE" id="PS51762"/>
    </source>
</evidence>
<dbReference type="SUPFAM" id="SSF49899">
    <property type="entry name" value="Concanavalin A-like lectins/glucanases"/>
    <property type="match status" value="1"/>
</dbReference>
<organism evidence="5 6">
    <name type="scientific">Streptacidiphilus fuscans</name>
    <dbReference type="NCBI Taxonomy" id="2789292"/>
    <lineage>
        <taxon>Bacteria</taxon>
        <taxon>Bacillati</taxon>
        <taxon>Actinomycetota</taxon>
        <taxon>Actinomycetes</taxon>
        <taxon>Kitasatosporales</taxon>
        <taxon>Streptomycetaceae</taxon>
        <taxon>Streptacidiphilus</taxon>
    </lineage>
</organism>
<name>A0A931B0P5_9ACTN</name>
<dbReference type="Pfam" id="PF00722">
    <property type="entry name" value="Glyco_hydro_16"/>
    <property type="match status" value="1"/>
</dbReference>
<keyword evidence="5" id="KW-0378">Hydrolase</keyword>
<evidence type="ECO:0000313" key="5">
    <source>
        <dbReference type="EMBL" id="MBF9066537.1"/>
    </source>
</evidence>
<gene>
    <name evidence="5" type="ORF">I2501_00620</name>
</gene>
<dbReference type="PROSITE" id="PS51762">
    <property type="entry name" value="GH16_2"/>
    <property type="match status" value="1"/>
</dbReference>
<evidence type="ECO:0000256" key="1">
    <source>
        <dbReference type="ARBA" id="ARBA00006865"/>
    </source>
</evidence>
<accession>A0A931B0P5</accession>
<dbReference type="RefSeq" id="WP_196191738.1">
    <property type="nucleotide sequence ID" value="NZ_JADPRT010000001.1"/>
</dbReference>
<sequence length="298" mass="31799">MRMTSTGLRVAAAMLVLGLTAACGGGGTPHAGSAGGTPGSAPGSSASSSASAPATPSPSAPGPWNLVLSDDFTGGSLDTARWATCYDWNLDGCTNAGNNELEWYLPNQVSVGGGSLQLTAQRQTTAGSDGHTYPWTSGMVTTGRDSWNAQPRQTFQYGFFAAALRIPAQAGMFPALWLLPAAHDVPQEIDIAEFAGTTQVVQNTIHWQRADGSTDQQQHWFGPVNFPAGFHVFAVDWEPTSVTWYVDGKPVWKVTDRADIPAMPMELILNLAVGYPYPPPANVDKAQLQVEWVRVWQH</sequence>
<protein>
    <submittedName>
        <fullName evidence="5">Glycoside hydrolase family 16 protein</fullName>
    </submittedName>
</protein>
<evidence type="ECO:0000313" key="6">
    <source>
        <dbReference type="Proteomes" id="UP000657385"/>
    </source>
</evidence>
<feature type="compositionally biased region" description="Gly residues" evidence="2">
    <location>
        <begin position="28"/>
        <end position="38"/>
    </location>
</feature>
<dbReference type="Proteomes" id="UP000657385">
    <property type="component" value="Unassembled WGS sequence"/>
</dbReference>
<dbReference type="InterPro" id="IPR000757">
    <property type="entry name" value="Beta-glucanase-like"/>
</dbReference>
<reference evidence="5" key="1">
    <citation type="submission" date="2020-11" db="EMBL/GenBank/DDBJ databases">
        <title>Isolation and identification of active actinomycetes.</title>
        <authorList>
            <person name="Yu B."/>
        </authorList>
    </citation>
    <scope>NUCLEOTIDE SEQUENCE</scope>
    <source>
        <strain evidence="5">NEAU-YB345</strain>
    </source>
</reference>
<dbReference type="PROSITE" id="PS51257">
    <property type="entry name" value="PROKAR_LIPOPROTEIN"/>
    <property type="match status" value="1"/>
</dbReference>
<dbReference type="InterPro" id="IPR013320">
    <property type="entry name" value="ConA-like_dom_sf"/>
</dbReference>
<proteinExistence type="inferred from homology"/>
<feature type="region of interest" description="Disordered" evidence="2">
    <location>
        <begin position="28"/>
        <end position="62"/>
    </location>
</feature>
<evidence type="ECO:0000256" key="2">
    <source>
        <dbReference type="SAM" id="MobiDB-lite"/>
    </source>
</evidence>
<feature type="domain" description="GH16" evidence="4">
    <location>
        <begin position="50"/>
        <end position="298"/>
    </location>
</feature>
<evidence type="ECO:0000256" key="3">
    <source>
        <dbReference type="SAM" id="SignalP"/>
    </source>
</evidence>
<dbReference type="CDD" id="cd08023">
    <property type="entry name" value="GH16_laminarinase_like"/>
    <property type="match status" value="1"/>
</dbReference>
<comment type="caution">
    <text evidence="5">The sequence shown here is derived from an EMBL/GenBank/DDBJ whole genome shotgun (WGS) entry which is preliminary data.</text>
</comment>
<dbReference type="AlphaFoldDB" id="A0A931B0P5"/>
<dbReference type="EMBL" id="JADPRT010000001">
    <property type="protein sequence ID" value="MBF9066537.1"/>
    <property type="molecule type" value="Genomic_DNA"/>
</dbReference>
<dbReference type="GO" id="GO:0004553">
    <property type="term" value="F:hydrolase activity, hydrolyzing O-glycosyl compounds"/>
    <property type="evidence" value="ECO:0007669"/>
    <property type="project" value="InterPro"/>
</dbReference>
<feature type="chain" id="PRO_5039105675" evidence="3">
    <location>
        <begin position="22"/>
        <end position="298"/>
    </location>
</feature>
<dbReference type="PANTHER" id="PTHR10963:SF55">
    <property type="entry name" value="GLYCOSIDE HYDROLASE FAMILY 16 PROTEIN"/>
    <property type="match status" value="1"/>
</dbReference>
<dbReference type="PANTHER" id="PTHR10963">
    <property type="entry name" value="GLYCOSYL HYDROLASE-RELATED"/>
    <property type="match status" value="1"/>
</dbReference>
<keyword evidence="6" id="KW-1185">Reference proteome</keyword>
<dbReference type="InterPro" id="IPR050546">
    <property type="entry name" value="Glycosyl_Hydrlase_16"/>
</dbReference>
<keyword evidence="3" id="KW-0732">Signal</keyword>
<dbReference type="Gene3D" id="2.60.120.200">
    <property type="match status" value="1"/>
</dbReference>
<feature type="compositionally biased region" description="Low complexity" evidence="2">
    <location>
        <begin position="39"/>
        <end position="54"/>
    </location>
</feature>
<dbReference type="GO" id="GO:0005975">
    <property type="term" value="P:carbohydrate metabolic process"/>
    <property type="evidence" value="ECO:0007669"/>
    <property type="project" value="InterPro"/>
</dbReference>
<feature type="signal peptide" evidence="3">
    <location>
        <begin position="1"/>
        <end position="21"/>
    </location>
</feature>